<dbReference type="Pfam" id="PF00486">
    <property type="entry name" value="Trans_reg_C"/>
    <property type="match status" value="1"/>
</dbReference>
<evidence type="ECO:0000313" key="8">
    <source>
        <dbReference type="EMBL" id="MBS7527333.1"/>
    </source>
</evidence>
<keyword evidence="9" id="KW-1185">Reference proteome</keyword>
<evidence type="ECO:0000256" key="3">
    <source>
        <dbReference type="ARBA" id="ARBA00023015"/>
    </source>
</evidence>
<protein>
    <submittedName>
        <fullName evidence="8">Winged helix-turn-helix transcriptional regulator</fullName>
    </submittedName>
</protein>
<name>A0ABS5PQ89_9FIRM</name>
<evidence type="ECO:0000256" key="5">
    <source>
        <dbReference type="ARBA" id="ARBA00023163"/>
    </source>
</evidence>
<dbReference type="Gene3D" id="1.10.10.10">
    <property type="entry name" value="Winged helix-like DNA-binding domain superfamily/Winged helix DNA-binding domain"/>
    <property type="match status" value="1"/>
</dbReference>
<gene>
    <name evidence="8" type="ORF">KHM83_11635</name>
</gene>
<dbReference type="InterPro" id="IPR036388">
    <property type="entry name" value="WH-like_DNA-bd_sf"/>
</dbReference>
<comment type="caution">
    <text evidence="8">The sequence shown here is derived from an EMBL/GenBank/DDBJ whole genome shotgun (WGS) entry which is preliminary data.</text>
</comment>
<keyword evidence="5" id="KW-0804">Transcription</keyword>
<proteinExistence type="predicted"/>
<dbReference type="CDD" id="cd00383">
    <property type="entry name" value="trans_reg_C"/>
    <property type="match status" value="1"/>
</dbReference>
<sequence length="163" mass="18759">MHVNNFLNKTHDEAIHFLDVIMDQNRFEVTVKQKPVDLTFTEFKLLEYLICHADRAVSREELLKEIWAIPESIETRATDDMVKRLRKKLKAANADAMIVTVRGFGFMIAKNHHPKLADAQIIVPAHELHKTIDYICSNAQNNHSAATIKIKKLNDQYIIDILA</sequence>
<dbReference type="RefSeq" id="WP_213237194.1">
    <property type="nucleotide sequence ID" value="NZ_JAHBCL010000019.1"/>
</dbReference>
<dbReference type="InterPro" id="IPR001867">
    <property type="entry name" value="OmpR/PhoB-type_DNA-bd"/>
</dbReference>
<keyword evidence="3" id="KW-0805">Transcription regulation</keyword>
<dbReference type="PANTHER" id="PTHR48111:SF1">
    <property type="entry name" value="TWO-COMPONENT RESPONSE REGULATOR ORR33"/>
    <property type="match status" value="1"/>
</dbReference>
<accession>A0ABS5PQ89</accession>
<dbReference type="EMBL" id="JAHBCL010000019">
    <property type="protein sequence ID" value="MBS7527333.1"/>
    <property type="molecule type" value="Genomic_DNA"/>
</dbReference>
<keyword evidence="2" id="KW-0902">Two-component regulatory system</keyword>
<dbReference type="SMART" id="SM00862">
    <property type="entry name" value="Trans_reg_C"/>
    <property type="match status" value="1"/>
</dbReference>
<dbReference type="PANTHER" id="PTHR48111">
    <property type="entry name" value="REGULATOR OF RPOS"/>
    <property type="match status" value="1"/>
</dbReference>
<evidence type="ECO:0000259" key="7">
    <source>
        <dbReference type="PROSITE" id="PS51755"/>
    </source>
</evidence>
<evidence type="ECO:0000256" key="6">
    <source>
        <dbReference type="PROSITE-ProRule" id="PRU01091"/>
    </source>
</evidence>
<evidence type="ECO:0000313" key="9">
    <source>
        <dbReference type="Proteomes" id="UP000746471"/>
    </source>
</evidence>
<evidence type="ECO:0000256" key="4">
    <source>
        <dbReference type="ARBA" id="ARBA00023125"/>
    </source>
</evidence>
<dbReference type="PROSITE" id="PS51755">
    <property type="entry name" value="OMPR_PHOB"/>
    <property type="match status" value="1"/>
</dbReference>
<dbReference type="InterPro" id="IPR016032">
    <property type="entry name" value="Sig_transdc_resp-reg_C-effctor"/>
</dbReference>
<keyword evidence="1" id="KW-0597">Phosphoprotein</keyword>
<evidence type="ECO:0000256" key="2">
    <source>
        <dbReference type="ARBA" id="ARBA00023012"/>
    </source>
</evidence>
<reference evidence="8 9" key="1">
    <citation type="submission" date="2021-05" db="EMBL/GenBank/DDBJ databases">
        <title>Fusibacter ferrireducens sp. nov., an anaerobic, sulfur- and Fe-reducing bacterium isolated from the mangrove sediment.</title>
        <authorList>
            <person name="Qiu D."/>
        </authorList>
    </citation>
    <scope>NUCLEOTIDE SEQUENCE [LARGE SCALE GENOMIC DNA]</scope>
    <source>
        <strain evidence="8 9">DSM 12116</strain>
    </source>
</reference>
<organism evidence="8 9">
    <name type="scientific">Fusibacter paucivorans</name>
    <dbReference type="NCBI Taxonomy" id="76009"/>
    <lineage>
        <taxon>Bacteria</taxon>
        <taxon>Bacillati</taxon>
        <taxon>Bacillota</taxon>
        <taxon>Clostridia</taxon>
        <taxon>Eubacteriales</taxon>
        <taxon>Eubacteriales Family XII. Incertae Sedis</taxon>
        <taxon>Fusibacter</taxon>
    </lineage>
</organism>
<keyword evidence="4 6" id="KW-0238">DNA-binding</keyword>
<dbReference type="Proteomes" id="UP000746471">
    <property type="component" value="Unassembled WGS sequence"/>
</dbReference>
<feature type="domain" description="OmpR/PhoB-type" evidence="7">
    <location>
        <begin position="12"/>
        <end position="110"/>
    </location>
</feature>
<dbReference type="SUPFAM" id="SSF46894">
    <property type="entry name" value="C-terminal effector domain of the bipartite response regulators"/>
    <property type="match status" value="1"/>
</dbReference>
<feature type="DNA-binding region" description="OmpR/PhoB-type" evidence="6">
    <location>
        <begin position="12"/>
        <end position="110"/>
    </location>
</feature>
<dbReference type="InterPro" id="IPR039420">
    <property type="entry name" value="WalR-like"/>
</dbReference>
<evidence type="ECO:0000256" key="1">
    <source>
        <dbReference type="ARBA" id="ARBA00022553"/>
    </source>
</evidence>